<dbReference type="EMBL" id="JAMPKM010000026">
    <property type="protein sequence ID" value="MEP0820330.1"/>
    <property type="molecule type" value="Genomic_DNA"/>
</dbReference>
<name>A0ABV0JEX3_9CYAN</name>
<comment type="caution">
    <text evidence="1">The sequence shown here is derived from an EMBL/GenBank/DDBJ whole genome shotgun (WGS) entry which is preliminary data.</text>
</comment>
<proteinExistence type="predicted"/>
<accession>A0ABV0JEX3</accession>
<dbReference type="InterPro" id="IPR053842">
    <property type="entry name" value="NikA-like"/>
</dbReference>
<sequence>MPKFESMDQAIAELKGEIREALGGSELHQRRTIAKRFYVTEAEEQRLEELRQGVNLSAFVRAKVFGSGIPRPRAIAPQINRAAYVQLAQLRANCNQMAKAMNTAVQQNRDLPLTAAYLEQLERLEKLLVESGLQLSSGKHTNQEETDA</sequence>
<evidence type="ECO:0008006" key="3">
    <source>
        <dbReference type="Google" id="ProtNLM"/>
    </source>
</evidence>
<evidence type="ECO:0000313" key="1">
    <source>
        <dbReference type="EMBL" id="MEP0820330.1"/>
    </source>
</evidence>
<reference evidence="1 2" key="1">
    <citation type="submission" date="2022-04" db="EMBL/GenBank/DDBJ databases">
        <title>Positive selection, recombination, and allopatry shape intraspecific diversity of widespread and dominant cyanobacteria.</title>
        <authorList>
            <person name="Wei J."/>
            <person name="Shu W."/>
            <person name="Hu C."/>
        </authorList>
    </citation>
    <scope>NUCLEOTIDE SEQUENCE [LARGE SCALE GENOMIC DNA]</scope>
    <source>
        <strain evidence="1 2">GB2-A4</strain>
    </source>
</reference>
<protein>
    <recommendedName>
        <fullName evidence="3">Mobilization protein</fullName>
    </recommendedName>
</protein>
<dbReference type="Pfam" id="PF21983">
    <property type="entry name" value="NikA-like"/>
    <property type="match status" value="1"/>
</dbReference>
<dbReference type="RefSeq" id="WP_190441332.1">
    <property type="nucleotide sequence ID" value="NZ_JAMPKM010000026.1"/>
</dbReference>
<gene>
    <name evidence="1" type="ORF">NC998_24835</name>
</gene>
<dbReference type="Proteomes" id="UP001464891">
    <property type="component" value="Unassembled WGS sequence"/>
</dbReference>
<evidence type="ECO:0000313" key="2">
    <source>
        <dbReference type="Proteomes" id="UP001464891"/>
    </source>
</evidence>
<organism evidence="1 2">
    <name type="scientific">Trichocoleus desertorum GB2-A4</name>
    <dbReference type="NCBI Taxonomy" id="2933944"/>
    <lineage>
        <taxon>Bacteria</taxon>
        <taxon>Bacillati</taxon>
        <taxon>Cyanobacteriota</taxon>
        <taxon>Cyanophyceae</taxon>
        <taxon>Leptolyngbyales</taxon>
        <taxon>Trichocoleusaceae</taxon>
        <taxon>Trichocoleus</taxon>
    </lineage>
</organism>
<keyword evidence="2" id="KW-1185">Reference proteome</keyword>